<comment type="caution">
    <text evidence="2">The sequence shown here is derived from an EMBL/GenBank/DDBJ whole genome shotgun (WGS) entry which is preliminary data.</text>
</comment>
<evidence type="ECO:0000313" key="3">
    <source>
        <dbReference type="Proteomes" id="UP000182089"/>
    </source>
</evidence>
<reference evidence="2 3" key="1">
    <citation type="submission" date="2016-10" db="EMBL/GenBank/DDBJ databases">
        <authorList>
            <person name="Varghese N."/>
            <person name="Submissions S."/>
        </authorList>
    </citation>
    <scope>NUCLEOTIDE SEQUENCE [LARGE SCALE GENOMIC DNA]</scope>
    <source>
        <strain evidence="2 3">WC1T17</strain>
    </source>
</reference>
<dbReference type="Proteomes" id="UP000182089">
    <property type="component" value="Unassembled WGS sequence"/>
</dbReference>
<protein>
    <submittedName>
        <fullName evidence="2">Uncharacterized protein</fullName>
    </submittedName>
</protein>
<feature type="transmembrane region" description="Helical" evidence="1">
    <location>
        <begin position="6"/>
        <end position="24"/>
    </location>
</feature>
<keyword evidence="1" id="KW-1133">Transmembrane helix</keyword>
<organism evidence="2 3">
    <name type="scientific">Ligilactobacillus ruminis</name>
    <dbReference type="NCBI Taxonomy" id="1623"/>
    <lineage>
        <taxon>Bacteria</taxon>
        <taxon>Bacillati</taxon>
        <taxon>Bacillota</taxon>
        <taxon>Bacilli</taxon>
        <taxon>Lactobacillales</taxon>
        <taxon>Lactobacillaceae</taxon>
        <taxon>Ligilactobacillus</taxon>
    </lineage>
</organism>
<proteinExistence type="predicted"/>
<keyword evidence="1" id="KW-0472">Membrane</keyword>
<accession>A0ABY1A974</accession>
<dbReference type="EMBL" id="FOCC01000001">
    <property type="protein sequence ID" value="SEM34421.1"/>
    <property type="molecule type" value="Genomic_DNA"/>
</dbReference>
<gene>
    <name evidence="2" type="ORF">SAMN05216431_101163</name>
</gene>
<sequence>MGIWLIIFGAVIGICALGFGINLVKQDKKISGYLLSLVGVCALCYAGYVLAIILNALRSM</sequence>
<keyword evidence="1" id="KW-0812">Transmembrane</keyword>
<name>A0ABY1A974_9LACO</name>
<feature type="transmembrane region" description="Helical" evidence="1">
    <location>
        <begin position="33"/>
        <end position="57"/>
    </location>
</feature>
<evidence type="ECO:0000256" key="1">
    <source>
        <dbReference type="SAM" id="Phobius"/>
    </source>
</evidence>
<evidence type="ECO:0000313" key="2">
    <source>
        <dbReference type="EMBL" id="SEM34421.1"/>
    </source>
</evidence>